<gene>
    <name evidence="2" type="ORF">QNI16_25180</name>
</gene>
<dbReference type="InterPro" id="IPR013740">
    <property type="entry name" value="Redoxin"/>
</dbReference>
<dbReference type="Gene3D" id="3.40.30.10">
    <property type="entry name" value="Glutaredoxin"/>
    <property type="match status" value="1"/>
</dbReference>
<dbReference type="SUPFAM" id="SSF52833">
    <property type="entry name" value="Thioredoxin-like"/>
    <property type="match status" value="1"/>
</dbReference>
<organism evidence="2 3">
    <name type="scientific">Xanthocytophaga flava</name>
    <dbReference type="NCBI Taxonomy" id="3048013"/>
    <lineage>
        <taxon>Bacteria</taxon>
        <taxon>Pseudomonadati</taxon>
        <taxon>Bacteroidota</taxon>
        <taxon>Cytophagia</taxon>
        <taxon>Cytophagales</taxon>
        <taxon>Rhodocytophagaceae</taxon>
        <taxon>Xanthocytophaga</taxon>
    </lineage>
</organism>
<name>A0AAE3QWJ6_9BACT</name>
<accession>A0AAE3QWJ6</accession>
<comment type="caution">
    <text evidence="2">The sequence shown here is derived from an EMBL/GenBank/DDBJ whole genome shotgun (WGS) entry which is preliminary data.</text>
</comment>
<proteinExistence type="predicted"/>
<dbReference type="PANTHER" id="PTHR42852:SF13">
    <property type="entry name" value="PROTEIN DIPZ"/>
    <property type="match status" value="1"/>
</dbReference>
<dbReference type="RefSeq" id="WP_313984234.1">
    <property type="nucleotide sequence ID" value="NZ_JASJOS010000012.1"/>
</dbReference>
<dbReference type="Pfam" id="PF08534">
    <property type="entry name" value="Redoxin"/>
    <property type="match status" value="1"/>
</dbReference>
<evidence type="ECO:0000313" key="2">
    <source>
        <dbReference type="EMBL" id="MDJ1483818.1"/>
    </source>
</evidence>
<dbReference type="InterPro" id="IPR013766">
    <property type="entry name" value="Thioredoxin_domain"/>
</dbReference>
<dbReference type="GO" id="GO:0016491">
    <property type="term" value="F:oxidoreductase activity"/>
    <property type="evidence" value="ECO:0007669"/>
    <property type="project" value="InterPro"/>
</dbReference>
<dbReference type="InterPro" id="IPR036249">
    <property type="entry name" value="Thioredoxin-like_sf"/>
</dbReference>
<dbReference type="Proteomes" id="UP001241110">
    <property type="component" value="Unassembled WGS sequence"/>
</dbReference>
<dbReference type="EMBL" id="JASJOS010000012">
    <property type="protein sequence ID" value="MDJ1483818.1"/>
    <property type="molecule type" value="Genomic_DNA"/>
</dbReference>
<dbReference type="PROSITE" id="PS51352">
    <property type="entry name" value="THIOREDOXIN_2"/>
    <property type="match status" value="1"/>
</dbReference>
<protein>
    <submittedName>
        <fullName evidence="2">TlpA disulfide reductase family protein</fullName>
    </submittedName>
</protein>
<evidence type="ECO:0000313" key="3">
    <source>
        <dbReference type="Proteomes" id="UP001241110"/>
    </source>
</evidence>
<dbReference type="AlphaFoldDB" id="A0AAE3QWJ6"/>
<reference evidence="2" key="1">
    <citation type="submission" date="2023-05" db="EMBL/GenBank/DDBJ databases">
        <authorList>
            <person name="Zhang X."/>
        </authorList>
    </citation>
    <scope>NUCLEOTIDE SEQUENCE</scope>
    <source>
        <strain evidence="2">YF14B1</strain>
    </source>
</reference>
<feature type="domain" description="Thioredoxin" evidence="1">
    <location>
        <begin position="57"/>
        <end position="197"/>
    </location>
</feature>
<dbReference type="InterPro" id="IPR050553">
    <property type="entry name" value="Thioredoxin_ResA/DsbE_sf"/>
</dbReference>
<dbReference type="PANTHER" id="PTHR42852">
    <property type="entry name" value="THIOL:DISULFIDE INTERCHANGE PROTEIN DSBE"/>
    <property type="match status" value="1"/>
</dbReference>
<sequence>MNLLRIIKHPAFEWTLLLGIPAILYLTGWHTETIGGLQRMILATGIIKADTEQNQTDSSPDADYNVNLQTLDGKDISLKELKGKVIFMNIWATWCPPCIAEMPGIQKLYEQVKSEDIAFVMISVDENPTKAQKFIKRKEYTFPVYQLTSKAIPQMYASESIPVTFVISASGKLVLKHSGMADYNSDAFRDFLRSQVSK</sequence>
<evidence type="ECO:0000259" key="1">
    <source>
        <dbReference type="PROSITE" id="PS51352"/>
    </source>
</evidence>
<dbReference type="CDD" id="cd02966">
    <property type="entry name" value="TlpA_like_family"/>
    <property type="match status" value="1"/>
</dbReference>